<name>A0A233RRR3_STRDA</name>
<dbReference type="Proteomes" id="UP000215483">
    <property type="component" value="Unassembled WGS sequence"/>
</dbReference>
<gene>
    <name evidence="1" type="ORF">BEK98_44965</name>
</gene>
<dbReference type="EMBL" id="MCGQ01000103">
    <property type="protein sequence ID" value="OXY86097.1"/>
    <property type="molecule type" value="Genomic_DNA"/>
</dbReference>
<organism evidence="1 2">
    <name type="scientific">Streptomyces diastatochromogenes</name>
    <dbReference type="NCBI Taxonomy" id="42236"/>
    <lineage>
        <taxon>Bacteria</taxon>
        <taxon>Bacillati</taxon>
        <taxon>Actinomycetota</taxon>
        <taxon>Actinomycetes</taxon>
        <taxon>Kitasatosporales</taxon>
        <taxon>Streptomycetaceae</taxon>
        <taxon>Streptomyces</taxon>
    </lineage>
</organism>
<sequence length="230" mass="25490">MGLDGAVSVHEVIRQLPGISVVRDRSRAMAMVDAVMSPDWESRFYSFDSRWSPTEEMASMRDGCGNEYSIVFSPAGAYVHGFDHESPMSPYRVDPPAPWPGLFEGVPEAFLPQVAEPAFSEVDGTPRATTCFWREQADTEWKCGAVEALPEGVQDDGSAEWLFDVLVDGRPEAYQQFAEEYYEVAVDLEAVRHVYALRPLTQSVVSSLNPDAELAGLEEDMTRIGYPVLG</sequence>
<protein>
    <submittedName>
        <fullName evidence="1">Uncharacterized protein</fullName>
    </submittedName>
</protein>
<dbReference type="AlphaFoldDB" id="A0A233RRR3"/>
<proteinExistence type="predicted"/>
<comment type="caution">
    <text evidence="1">The sequence shown here is derived from an EMBL/GenBank/DDBJ whole genome shotgun (WGS) entry which is preliminary data.</text>
</comment>
<evidence type="ECO:0000313" key="1">
    <source>
        <dbReference type="EMBL" id="OXY86097.1"/>
    </source>
</evidence>
<accession>A0A233RRR3</accession>
<reference evidence="1 2" key="1">
    <citation type="submission" date="2016-07" db="EMBL/GenBank/DDBJ databases">
        <title>Draft genome of Streptomyces diastatochromogenes.</title>
        <authorList>
            <person name="Podduturi R."/>
            <person name="Lukassen M.B."/>
            <person name="Clausen N."/>
            <person name="Nielsen J.L."/>
            <person name="Jorgensen N.O."/>
        </authorList>
    </citation>
    <scope>NUCLEOTIDE SEQUENCE [LARGE SCALE GENOMIC DNA]</scope>
    <source>
        <strain evidence="1 2">DSM 40608</strain>
    </source>
</reference>
<evidence type="ECO:0000313" key="2">
    <source>
        <dbReference type="Proteomes" id="UP000215483"/>
    </source>
</evidence>
<keyword evidence="2" id="KW-1185">Reference proteome</keyword>